<protein>
    <recommendedName>
        <fullName evidence="3">Lipoprotein</fullName>
    </recommendedName>
</protein>
<proteinExistence type="predicted"/>
<keyword evidence="2" id="KW-1185">Reference proteome</keyword>
<comment type="caution">
    <text evidence="1">The sequence shown here is derived from an EMBL/GenBank/DDBJ whole genome shotgun (WGS) entry which is preliminary data.</text>
</comment>
<reference evidence="1 2" key="1">
    <citation type="submission" date="2020-12" db="EMBL/GenBank/DDBJ databases">
        <title>Bacterial novel species Adhaeribacter sp. BT258 isolated from soil.</title>
        <authorList>
            <person name="Jung H.-Y."/>
        </authorList>
    </citation>
    <scope>NUCLEOTIDE SEQUENCE [LARGE SCALE GENOMIC DNA]</scope>
    <source>
        <strain evidence="1 2">BT258</strain>
    </source>
</reference>
<evidence type="ECO:0008006" key="3">
    <source>
        <dbReference type="Google" id="ProtNLM"/>
    </source>
</evidence>
<sequence>MKFLIIIVLTLLSTSCSYKWAIITEGNKRFLIRDYKDYDDKDAYFAKLVFKKKYKPKVYSRYSGEIIIVNEDNFPEVQFDTVRVGIAPNAIKFIEIFSSGILNSEILYCTLDSLCRPPSPMQMRDAKTGEIVKRYKGKTYKNYINVGLIEEPEQLKISPQRRRFKLWVDTTEGGYGYDVVLVEITNLKVDSYVDIREFVKGASLTYIVRAWGII</sequence>
<dbReference type="Proteomes" id="UP000644147">
    <property type="component" value="Unassembled WGS sequence"/>
</dbReference>
<dbReference type="RefSeq" id="WP_200505911.1">
    <property type="nucleotide sequence ID" value="NZ_JAEHFX010000004.1"/>
</dbReference>
<accession>A0ABS1C166</accession>
<evidence type="ECO:0000313" key="2">
    <source>
        <dbReference type="Proteomes" id="UP000644147"/>
    </source>
</evidence>
<dbReference type="EMBL" id="JAEHFX010000004">
    <property type="protein sequence ID" value="MBK0403150.1"/>
    <property type="molecule type" value="Genomic_DNA"/>
</dbReference>
<dbReference type="PROSITE" id="PS51257">
    <property type="entry name" value="PROKAR_LIPOPROTEIN"/>
    <property type="match status" value="1"/>
</dbReference>
<evidence type="ECO:0000313" key="1">
    <source>
        <dbReference type="EMBL" id="MBK0403150.1"/>
    </source>
</evidence>
<organism evidence="1 2">
    <name type="scientific">Adhaeribacter terrigena</name>
    <dbReference type="NCBI Taxonomy" id="2793070"/>
    <lineage>
        <taxon>Bacteria</taxon>
        <taxon>Pseudomonadati</taxon>
        <taxon>Bacteroidota</taxon>
        <taxon>Cytophagia</taxon>
        <taxon>Cytophagales</taxon>
        <taxon>Hymenobacteraceae</taxon>
        <taxon>Adhaeribacter</taxon>
    </lineage>
</organism>
<gene>
    <name evidence="1" type="ORF">I5M27_09150</name>
</gene>
<name>A0ABS1C166_9BACT</name>